<dbReference type="GeneID" id="17264367"/>
<dbReference type="InterPro" id="IPR036020">
    <property type="entry name" value="WW_dom_sf"/>
</dbReference>
<evidence type="ECO:0000256" key="1">
    <source>
        <dbReference type="SAM" id="MobiDB-lite"/>
    </source>
</evidence>
<dbReference type="Proteomes" id="UP000013827">
    <property type="component" value="Unassembled WGS sequence"/>
</dbReference>
<dbReference type="RefSeq" id="XP_005771249.1">
    <property type="nucleotide sequence ID" value="XM_005771192.1"/>
</dbReference>
<dbReference type="PROSITE" id="PS01159">
    <property type="entry name" value="WW_DOMAIN_1"/>
    <property type="match status" value="1"/>
</dbReference>
<evidence type="ECO:0000313" key="4">
    <source>
        <dbReference type="Proteomes" id="UP000013827"/>
    </source>
</evidence>
<evidence type="ECO:0000313" key="3">
    <source>
        <dbReference type="EnsemblProtists" id="EOD18820"/>
    </source>
</evidence>
<dbReference type="AlphaFoldDB" id="A0A0D3J5N5"/>
<keyword evidence="4" id="KW-1185">Reference proteome</keyword>
<reference evidence="4" key="1">
    <citation type="journal article" date="2013" name="Nature">
        <title>Pan genome of the phytoplankton Emiliania underpins its global distribution.</title>
        <authorList>
            <person name="Read B.A."/>
            <person name="Kegel J."/>
            <person name="Klute M.J."/>
            <person name="Kuo A."/>
            <person name="Lefebvre S.C."/>
            <person name="Maumus F."/>
            <person name="Mayer C."/>
            <person name="Miller J."/>
            <person name="Monier A."/>
            <person name="Salamov A."/>
            <person name="Young J."/>
            <person name="Aguilar M."/>
            <person name="Claverie J.M."/>
            <person name="Frickenhaus S."/>
            <person name="Gonzalez K."/>
            <person name="Herman E.K."/>
            <person name="Lin Y.C."/>
            <person name="Napier J."/>
            <person name="Ogata H."/>
            <person name="Sarno A.F."/>
            <person name="Shmutz J."/>
            <person name="Schroeder D."/>
            <person name="de Vargas C."/>
            <person name="Verret F."/>
            <person name="von Dassow P."/>
            <person name="Valentin K."/>
            <person name="Van de Peer Y."/>
            <person name="Wheeler G."/>
            <person name="Dacks J.B."/>
            <person name="Delwiche C.F."/>
            <person name="Dyhrman S.T."/>
            <person name="Glockner G."/>
            <person name="John U."/>
            <person name="Richards T."/>
            <person name="Worden A.Z."/>
            <person name="Zhang X."/>
            <person name="Grigoriev I.V."/>
            <person name="Allen A.E."/>
            <person name="Bidle K."/>
            <person name="Borodovsky M."/>
            <person name="Bowler C."/>
            <person name="Brownlee C."/>
            <person name="Cock J.M."/>
            <person name="Elias M."/>
            <person name="Gladyshev V.N."/>
            <person name="Groth M."/>
            <person name="Guda C."/>
            <person name="Hadaegh A."/>
            <person name="Iglesias-Rodriguez M.D."/>
            <person name="Jenkins J."/>
            <person name="Jones B.M."/>
            <person name="Lawson T."/>
            <person name="Leese F."/>
            <person name="Lindquist E."/>
            <person name="Lobanov A."/>
            <person name="Lomsadze A."/>
            <person name="Malik S.B."/>
            <person name="Marsh M.E."/>
            <person name="Mackinder L."/>
            <person name="Mock T."/>
            <person name="Mueller-Roeber B."/>
            <person name="Pagarete A."/>
            <person name="Parker M."/>
            <person name="Probert I."/>
            <person name="Quesneville H."/>
            <person name="Raines C."/>
            <person name="Rensing S.A."/>
            <person name="Riano-Pachon D.M."/>
            <person name="Richier S."/>
            <person name="Rokitta S."/>
            <person name="Shiraiwa Y."/>
            <person name="Soanes D.M."/>
            <person name="van der Giezen M."/>
            <person name="Wahlund T.M."/>
            <person name="Williams B."/>
            <person name="Wilson W."/>
            <person name="Wolfe G."/>
            <person name="Wurch L.L."/>
        </authorList>
    </citation>
    <scope>NUCLEOTIDE SEQUENCE</scope>
</reference>
<organism evidence="3 4">
    <name type="scientific">Emiliania huxleyi (strain CCMP1516)</name>
    <dbReference type="NCBI Taxonomy" id="280463"/>
    <lineage>
        <taxon>Eukaryota</taxon>
        <taxon>Haptista</taxon>
        <taxon>Haptophyta</taxon>
        <taxon>Prymnesiophyceae</taxon>
        <taxon>Isochrysidales</taxon>
        <taxon>Noelaerhabdaceae</taxon>
        <taxon>Emiliania</taxon>
    </lineage>
</organism>
<feature type="region of interest" description="Disordered" evidence="1">
    <location>
        <begin position="164"/>
        <end position="265"/>
    </location>
</feature>
<feature type="compositionally biased region" description="Pro residues" evidence="1">
    <location>
        <begin position="170"/>
        <end position="179"/>
    </location>
</feature>
<dbReference type="KEGG" id="ehx:EMIHUDRAFT_102317"/>
<feature type="domain" description="WW" evidence="2">
    <location>
        <begin position="265"/>
        <end position="289"/>
    </location>
</feature>
<dbReference type="HOGENOM" id="CLU_961177_0_0_1"/>
<accession>A0A0D3J5N5</accession>
<proteinExistence type="predicted"/>
<dbReference type="PaxDb" id="2903-EOD18820"/>
<reference evidence="3" key="2">
    <citation type="submission" date="2024-10" db="UniProtKB">
        <authorList>
            <consortium name="EnsemblProtists"/>
        </authorList>
    </citation>
    <scope>IDENTIFICATION</scope>
</reference>
<sequence>MRLCDPDQLIGKKRRNKLTAADTLFATSRAIAILRDKYEGLITQLNDTLTKARSIAGAAANSEPPPKRMAATGSAVRVRATRGWSASKQAKQAKEAGDTRSYVSVINDEVVTVVRYTTGEGGAFVDADGDVNLDAAWFEVELEDGTRGLVPAQMSSGFRRFKKVEQPQARPAPAPPPPLSSGEDSEDAEGAAGRDQYDDQSDGGGAGAESSDSDEVQPELTLTTDGRGKEVYQQFAAPAPAPAPAAPAVAASTQPPAPPQLPAGWSSAWSAEHGCYYYGNGQVSQWQFPE</sequence>
<dbReference type="InterPro" id="IPR001202">
    <property type="entry name" value="WW_dom"/>
</dbReference>
<dbReference type="SUPFAM" id="SSF51045">
    <property type="entry name" value="WW domain"/>
    <property type="match status" value="1"/>
</dbReference>
<dbReference type="EnsemblProtists" id="EOD18820">
    <property type="protein sequence ID" value="EOD18820"/>
    <property type="gene ID" value="EMIHUDRAFT_102317"/>
</dbReference>
<name>A0A0D3J5N5_EMIH1</name>
<protein>
    <recommendedName>
        <fullName evidence="2">WW domain-containing protein</fullName>
    </recommendedName>
</protein>
<evidence type="ECO:0000259" key="2">
    <source>
        <dbReference type="PROSITE" id="PS01159"/>
    </source>
</evidence>